<feature type="compositionally biased region" description="Pro residues" evidence="1">
    <location>
        <begin position="1041"/>
        <end position="1056"/>
    </location>
</feature>
<feature type="compositionally biased region" description="Low complexity" evidence="1">
    <location>
        <begin position="58"/>
        <end position="72"/>
    </location>
</feature>
<evidence type="ECO:0000313" key="3">
    <source>
        <dbReference type="EMBL" id="KAF2660085.1"/>
    </source>
</evidence>
<protein>
    <recommendedName>
        <fullName evidence="2">F-box domain-containing protein</fullName>
    </recommendedName>
</protein>
<dbReference type="SUPFAM" id="SSF52047">
    <property type="entry name" value="RNI-like"/>
    <property type="match status" value="1"/>
</dbReference>
<feature type="compositionally biased region" description="Basic and acidic residues" evidence="1">
    <location>
        <begin position="1"/>
        <end position="18"/>
    </location>
</feature>
<dbReference type="OrthoDB" id="4194555at2759"/>
<evidence type="ECO:0000313" key="4">
    <source>
        <dbReference type="Proteomes" id="UP000799324"/>
    </source>
</evidence>
<feature type="region of interest" description="Disordered" evidence="1">
    <location>
        <begin position="1020"/>
        <end position="1057"/>
    </location>
</feature>
<dbReference type="AlphaFoldDB" id="A0A6A6TJ75"/>
<accession>A0A6A6TJ75</accession>
<sequence length="1238" mass="135887">MARRRTSCDGEREYRTPIEGDDGPSGPSHTVQPTQADMVRQGEQTTVRRSARLRQDGASHTPHPTASSASSAHQYYPFPTYITASGTVINPPPRGPVVRRVLNPHRGRRRGGSSSTAIGSPPLAETGTRRRGAVNSISYNGLSRRGTVNSISYSGLSRSSSSRGSLTFDSDDPEEEDEDTPMVDALDELNEESSDIIRVVASSSSASTSFPLRVASYANRDPFPSRQRTSHMKRSWDKYESADPKESMGLFTSKGATAIMLYCSGHPDPNANDIWPNLRNATKVPAQYHLLRQNPPPDQADKTPRDRFKYLSNLIRPSRPAIEATRAPNNHPMMLRRGRSNASVTDASTPANEHLSSALPQLPTWPTGRVPTELFEEIAGYLNRDDIKSMRLVCREFDRHIAQVIFKTVVVPFNTEIYGMLGQDKPDIKGKKKVAVDTKPLLWKNANGDDVYNGHGLDVFRGFGQHILRYGMSFEVSEESLANPPTKSLTERHTSFWGSYDWPFEEYRRFDDVAGLEFAADETPRMKTAFSELTKVRELALSIDSGLGWLSGPDKSLRTQVLQRPSEVFGTLKTIPDRRAEAQRELWEHVLACHSNTELSSTVEADLKHATLYRMEVNRSLTTELEQSLSLSKEQPGMPYLDASLIQGAVPHDTADVQIPLSFDDPELLERFIVPPSAPGSGILFTSTVPPTDAGRLMGPLMPASLTTAQKEWLLETEWAQRAFLSSYMLSIMDNPTTFSRVHTLNIPRLSDRYLSVLDRQDFWDALPSLANVTLQVIPGWRTVNKDEAGFVETPKINPCSGIDPFYELVGNVISHRRNIQHLTIGWAAGGEHAEGVHARNRFLLPAPLLPGDSSPEQDVGILAQSLLRFPHVTHLTLKNCWITPAALLQFVKEHDCRKLRHLTLDSVSLTAVLREPGGQPPQNHGQQVGGAIVAGGMAAALAAAQGLHGPQAGNPNQQAFQGQQNLVQQQQFHLQFLTFHIQALQLQIQQLQTQNNPNNQGQLTQLQAQLQNQIQLQMQLQGANPPQAAHGQPPAQHQQPAPPPIQPQAPAPAPIQAPVAAAAAAAAMIVNPPAPQAALKSQPRVGSWMSIIDIISPGINLTDFSSEFSEAVAGRRTALESINFISCGYARLPYAHFIQPGIESLSHITRNPISQKRYNSLLPAMLPAKWPLLGEVVPDISVTELSALNAGWDLETGWQDSEEAQGPEFDGCLPGGTGRFSGVIRSTGFGEGGAVDE</sequence>
<feature type="compositionally biased region" description="Basic residues" evidence="1">
    <location>
        <begin position="102"/>
        <end position="111"/>
    </location>
</feature>
<feature type="region of interest" description="Disordered" evidence="1">
    <location>
        <begin position="1"/>
        <end position="72"/>
    </location>
</feature>
<feature type="compositionally biased region" description="Low complexity" evidence="1">
    <location>
        <begin position="150"/>
        <end position="166"/>
    </location>
</feature>
<keyword evidence="4" id="KW-1185">Reference proteome</keyword>
<gene>
    <name evidence="3" type="ORF">K491DRAFT_675112</name>
</gene>
<evidence type="ECO:0000259" key="2">
    <source>
        <dbReference type="PROSITE" id="PS50181"/>
    </source>
</evidence>
<feature type="region of interest" description="Disordered" evidence="1">
    <location>
        <begin position="86"/>
        <end position="181"/>
    </location>
</feature>
<name>A0A6A6TJ75_9PLEO</name>
<dbReference type="EMBL" id="MU004302">
    <property type="protein sequence ID" value="KAF2660085.1"/>
    <property type="molecule type" value="Genomic_DNA"/>
</dbReference>
<feature type="domain" description="F-box" evidence="2">
    <location>
        <begin position="364"/>
        <end position="409"/>
    </location>
</feature>
<proteinExistence type="predicted"/>
<evidence type="ECO:0000256" key="1">
    <source>
        <dbReference type="SAM" id="MobiDB-lite"/>
    </source>
</evidence>
<dbReference type="Proteomes" id="UP000799324">
    <property type="component" value="Unassembled WGS sequence"/>
</dbReference>
<feature type="compositionally biased region" description="Acidic residues" evidence="1">
    <location>
        <begin position="169"/>
        <end position="181"/>
    </location>
</feature>
<organism evidence="3 4">
    <name type="scientific">Lophiostoma macrostomum CBS 122681</name>
    <dbReference type="NCBI Taxonomy" id="1314788"/>
    <lineage>
        <taxon>Eukaryota</taxon>
        <taxon>Fungi</taxon>
        <taxon>Dikarya</taxon>
        <taxon>Ascomycota</taxon>
        <taxon>Pezizomycotina</taxon>
        <taxon>Dothideomycetes</taxon>
        <taxon>Pleosporomycetidae</taxon>
        <taxon>Pleosporales</taxon>
        <taxon>Lophiostomataceae</taxon>
        <taxon>Lophiostoma</taxon>
    </lineage>
</organism>
<reference evidence="3" key="1">
    <citation type="journal article" date="2020" name="Stud. Mycol.">
        <title>101 Dothideomycetes genomes: a test case for predicting lifestyles and emergence of pathogens.</title>
        <authorList>
            <person name="Haridas S."/>
            <person name="Albert R."/>
            <person name="Binder M."/>
            <person name="Bloem J."/>
            <person name="Labutti K."/>
            <person name="Salamov A."/>
            <person name="Andreopoulos B."/>
            <person name="Baker S."/>
            <person name="Barry K."/>
            <person name="Bills G."/>
            <person name="Bluhm B."/>
            <person name="Cannon C."/>
            <person name="Castanera R."/>
            <person name="Culley D."/>
            <person name="Daum C."/>
            <person name="Ezra D."/>
            <person name="Gonzalez J."/>
            <person name="Henrissat B."/>
            <person name="Kuo A."/>
            <person name="Liang C."/>
            <person name="Lipzen A."/>
            <person name="Lutzoni F."/>
            <person name="Magnuson J."/>
            <person name="Mondo S."/>
            <person name="Nolan M."/>
            <person name="Ohm R."/>
            <person name="Pangilinan J."/>
            <person name="Park H.-J."/>
            <person name="Ramirez L."/>
            <person name="Alfaro M."/>
            <person name="Sun H."/>
            <person name="Tritt A."/>
            <person name="Yoshinaga Y."/>
            <person name="Zwiers L.-H."/>
            <person name="Turgeon B."/>
            <person name="Goodwin S."/>
            <person name="Spatafora J."/>
            <person name="Crous P."/>
            <person name="Grigoriev I."/>
        </authorList>
    </citation>
    <scope>NUCLEOTIDE SEQUENCE</scope>
    <source>
        <strain evidence="3">CBS 122681</strain>
    </source>
</reference>
<dbReference type="PROSITE" id="PS50181">
    <property type="entry name" value="FBOX"/>
    <property type="match status" value="1"/>
</dbReference>
<feature type="compositionally biased region" description="Polar residues" evidence="1">
    <location>
        <begin position="135"/>
        <end position="149"/>
    </location>
</feature>
<dbReference type="InterPro" id="IPR001810">
    <property type="entry name" value="F-box_dom"/>
</dbReference>
<feature type="compositionally biased region" description="Low complexity" evidence="1">
    <location>
        <begin position="1020"/>
        <end position="1040"/>
    </location>
</feature>